<evidence type="ECO:0000313" key="3">
    <source>
        <dbReference type="Proteomes" id="UP000825072"/>
    </source>
</evidence>
<dbReference type="AlphaFoldDB" id="A0AAD1NV07"/>
<name>A0AAD1NV07_9ACTN</name>
<dbReference type="EMBL" id="AP024747">
    <property type="protein sequence ID" value="BCY25312.1"/>
    <property type="molecule type" value="Genomic_DNA"/>
</dbReference>
<proteinExistence type="predicted"/>
<reference evidence="2" key="1">
    <citation type="submission" date="2021-06" db="EMBL/GenBank/DDBJ databases">
        <title>Genome sequence of Cutibacterium modestum strain KB17-24694.</title>
        <authorList>
            <person name="Dekio I."/>
            <person name="Asahina A."/>
            <person name="Nishida M."/>
        </authorList>
    </citation>
    <scope>NUCLEOTIDE SEQUENCE</scope>
    <source>
        <strain evidence="2">KB17-24694</strain>
    </source>
</reference>
<evidence type="ECO:0000256" key="1">
    <source>
        <dbReference type="ARBA" id="ARBA00022801"/>
    </source>
</evidence>
<sequence>MITDGSTVCARCLTGRQLASTILCPPPASPPGLVSTRDPALIREVGVALGQETRAESVAVLLSPGINMKRFPLCGHNFE</sequence>
<organism evidence="2 3">
    <name type="scientific">Cutibacterium modestum</name>
    <dbReference type="NCBI Taxonomy" id="2559073"/>
    <lineage>
        <taxon>Bacteria</taxon>
        <taxon>Bacillati</taxon>
        <taxon>Actinomycetota</taxon>
        <taxon>Actinomycetes</taxon>
        <taxon>Propionibacteriales</taxon>
        <taxon>Propionibacteriaceae</taxon>
        <taxon>Cutibacterium</taxon>
    </lineage>
</organism>
<protein>
    <submittedName>
        <fullName evidence="2">Uncharacterized protein</fullName>
    </submittedName>
</protein>
<keyword evidence="1" id="KW-0378">Hydrolase</keyword>
<accession>A0AAD1NV07</accession>
<gene>
    <name evidence="2" type="ORF">KB1_13020</name>
</gene>
<dbReference type="GO" id="GO:0005975">
    <property type="term" value="P:carbohydrate metabolic process"/>
    <property type="evidence" value="ECO:0007669"/>
    <property type="project" value="InterPro"/>
</dbReference>
<evidence type="ECO:0000313" key="2">
    <source>
        <dbReference type="EMBL" id="BCY25312.1"/>
    </source>
</evidence>
<dbReference type="GO" id="GO:0004553">
    <property type="term" value="F:hydrolase activity, hydrolyzing O-glycosyl compounds"/>
    <property type="evidence" value="ECO:0007669"/>
    <property type="project" value="InterPro"/>
</dbReference>
<dbReference type="Proteomes" id="UP000825072">
    <property type="component" value="Chromosome 1"/>
</dbReference>
<dbReference type="InterPro" id="IPR017853">
    <property type="entry name" value="GH"/>
</dbReference>
<dbReference type="InterPro" id="IPR036962">
    <property type="entry name" value="Glyco_hydro_3_N_sf"/>
</dbReference>
<dbReference type="Gene3D" id="3.20.20.300">
    <property type="entry name" value="Glycoside hydrolase, family 3, N-terminal domain"/>
    <property type="match status" value="1"/>
</dbReference>
<dbReference type="SUPFAM" id="SSF51445">
    <property type="entry name" value="(Trans)glycosidases"/>
    <property type="match status" value="1"/>
</dbReference>